<dbReference type="PANTHER" id="PTHR23013">
    <property type="entry name" value="SERPENTINE RECEPTOR"/>
    <property type="match status" value="1"/>
</dbReference>
<dbReference type="PANTHER" id="PTHR23013:SF27">
    <property type="entry name" value="G-PROTEIN COUPLED RECEPTORS FAMILY 1 PROFILE DOMAIN-CONTAINING PROTEIN"/>
    <property type="match status" value="1"/>
</dbReference>
<keyword evidence="1" id="KW-0812">Transmembrane</keyword>
<feature type="transmembrane region" description="Helical" evidence="1">
    <location>
        <begin position="67"/>
        <end position="91"/>
    </location>
</feature>
<dbReference type="Proteomes" id="UP001176961">
    <property type="component" value="Unassembled WGS sequence"/>
</dbReference>
<organism evidence="3 4">
    <name type="scientific">Cylicocyclus nassatus</name>
    <name type="common">Nematode worm</name>
    <dbReference type="NCBI Taxonomy" id="53992"/>
    <lineage>
        <taxon>Eukaryota</taxon>
        <taxon>Metazoa</taxon>
        <taxon>Ecdysozoa</taxon>
        <taxon>Nematoda</taxon>
        <taxon>Chromadorea</taxon>
        <taxon>Rhabditida</taxon>
        <taxon>Rhabditina</taxon>
        <taxon>Rhabditomorpha</taxon>
        <taxon>Strongyloidea</taxon>
        <taxon>Strongylidae</taxon>
        <taxon>Cylicocyclus</taxon>
    </lineage>
</organism>
<protein>
    <recommendedName>
        <fullName evidence="2">7TM GPCR serpentine receptor class x (Srx) domain-containing protein</fullName>
    </recommendedName>
</protein>
<keyword evidence="1" id="KW-0472">Membrane</keyword>
<gene>
    <name evidence="3" type="ORF">CYNAS_LOCUS14023</name>
</gene>
<evidence type="ECO:0000313" key="3">
    <source>
        <dbReference type="EMBL" id="CAJ0602040.1"/>
    </source>
</evidence>
<sequence>MSALLFPLKYERICPVEAAWFFIGVGICFGLYWIIHMLVFNCRYVYNAKMMSWKYVNCDYMDKKLNFIYPVLIMTGTILVLNSLVATVLIFKRRSVAAHHQSKKNLRMFWQSFVQDLFNCNDCIWQCFLSPLVDSRIWVFWADTIVWELSPICDGTVAMLFDTRLRRPFWSRKRHHGEVTQTRSVFVSAVTKSTHQ</sequence>
<feature type="transmembrane region" description="Helical" evidence="1">
    <location>
        <begin position="20"/>
        <end position="46"/>
    </location>
</feature>
<evidence type="ECO:0000259" key="2">
    <source>
        <dbReference type="Pfam" id="PF10328"/>
    </source>
</evidence>
<name>A0AA36H1G3_CYLNA</name>
<dbReference type="Pfam" id="PF10328">
    <property type="entry name" value="7TM_GPCR_Srx"/>
    <property type="match status" value="1"/>
</dbReference>
<keyword evidence="4" id="KW-1185">Reference proteome</keyword>
<dbReference type="InterPro" id="IPR019430">
    <property type="entry name" value="7TM_GPCR_serpentine_rcpt_Srx"/>
</dbReference>
<feature type="domain" description="7TM GPCR serpentine receptor class x (Srx)" evidence="2">
    <location>
        <begin position="2"/>
        <end position="161"/>
    </location>
</feature>
<evidence type="ECO:0000313" key="4">
    <source>
        <dbReference type="Proteomes" id="UP001176961"/>
    </source>
</evidence>
<reference evidence="3" key="1">
    <citation type="submission" date="2023-07" db="EMBL/GenBank/DDBJ databases">
        <authorList>
            <consortium name="CYATHOMIX"/>
        </authorList>
    </citation>
    <scope>NUCLEOTIDE SEQUENCE</scope>
    <source>
        <strain evidence="3">N/A</strain>
    </source>
</reference>
<comment type="caution">
    <text evidence="3">The sequence shown here is derived from an EMBL/GenBank/DDBJ whole genome shotgun (WGS) entry which is preliminary data.</text>
</comment>
<evidence type="ECO:0000256" key="1">
    <source>
        <dbReference type="SAM" id="Phobius"/>
    </source>
</evidence>
<dbReference type="AlphaFoldDB" id="A0AA36H1G3"/>
<accession>A0AA36H1G3</accession>
<proteinExistence type="predicted"/>
<dbReference type="EMBL" id="CATQJL010000305">
    <property type="protein sequence ID" value="CAJ0602040.1"/>
    <property type="molecule type" value="Genomic_DNA"/>
</dbReference>
<keyword evidence="1" id="KW-1133">Transmembrane helix</keyword>